<dbReference type="GO" id="GO:0003676">
    <property type="term" value="F:nucleic acid binding"/>
    <property type="evidence" value="ECO:0007669"/>
    <property type="project" value="InterPro"/>
</dbReference>
<dbReference type="SUPFAM" id="SSF53098">
    <property type="entry name" value="Ribonuclease H-like"/>
    <property type="match status" value="1"/>
</dbReference>
<dbReference type="STRING" id="3914.A0A0L9VHY7"/>
<dbReference type="Pfam" id="PF00665">
    <property type="entry name" value="rve"/>
    <property type="match status" value="1"/>
</dbReference>
<evidence type="ECO:0000259" key="1">
    <source>
        <dbReference type="PROSITE" id="PS50994"/>
    </source>
</evidence>
<name>A0A0L9VHY7_PHAAN</name>
<reference evidence="3" key="1">
    <citation type="journal article" date="2015" name="Proc. Natl. Acad. Sci. U.S.A.">
        <title>Genome sequencing of adzuki bean (Vigna angularis) provides insight into high starch and low fat accumulation and domestication.</title>
        <authorList>
            <person name="Yang K."/>
            <person name="Tian Z."/>
            <person name="Chen C."/>
            <person name="Luo L."/>
            <person name="Zhao B."/>
            <person name="Wang Z."/>
            <person name="Yu L."/>
            <person name="Li Y."/>
            <person name="Sun Y."/>
            <person name="Li W."/>
            <person name="Chen Y."/>
            <person name="Li Y."/>
            <person name="Zhang Y."/>
            <person name="Ai D."/>
            <person name="Zhao J."/>
            <person name="Shang C."/>
            <person name="Ma Y."/>
            <person name="Wu B."/>
            <person name="Wang M."/>
            <person name="Gao L."/>
            <person name="Sun D."/>
            <person name="Zhang P."/>
            <person name="Guo F."/>
            <person name="Wang W."/>
            <person name="Li Y."/>
            <person name="Wang J."/>
            <person name="Varshney R.K."/>
            <person name="Wang J."/>
            <person name="Ling H.Q."/>
            <person name="Wan P."/>
        </authorList>
    </citation>
    <scope>NUCLEOTIDE SEQUENCE</scope>
    <source>
        <strain evidence="3">cv. Jingnong 6</strain>
    </source>
</reference>
<proteinExistence type="predicted"/>
<accession>A0A0L9VHY7</accession>
<dbReference type="GO" id="GO:0015074">
    <property type="term" value="P:DNA integration"/>
    <property type="evidence" value="ECO:0007669"/>
    <property type="project" value="InterPro"/>
</dbReference>
<dbReference type="Gramene" id="KOM54502">
    <property type="protein sequence ID" value="KOM54502"/>
    <property type="gene ID" value="LR48_Vigan10g039400"/>
</dbReference>
<evidence type="ECO:0000313" key="2">
    <source>
        <dbReference type="EMBL" id="KOM54502.1"/>
    </source>
</evidence>
<protein>
    <recommendedName>
        <fullName evidence="1">Integrase catalytic domain-containing protein</fullName>
    </recommendedName>
</protein>
<dbReference type="EMBL" id="CM003380">
    <property type="protein sequence ID" value="KOM54502.1"/>
    <property type="molecule type" value="Genomic_DNA"/>
</dbReference>
<dbReference type="OMA" id="TTYHMSI"/>
<organism evidence="2 3">
    <name type="scientific">Phaseolus angularis</name>
    <name type="common">Azuki bean</name>
    <name type="synonym">Vigna angularis</name>
    <dbReference type="NCBI Taxonomy" id="3914"/>
    <lineage>
        <taxon>Eukaryota</taxon>
        <taxon>Viridiplantae</taxon>
        <taxon>Streptophyta</taxon>
        <taxon>Embryophyta</taxon>
        <taxon>Tracheophyta</taxon>
        <taxon>Spermatophyta</taxon>
        <taxon>Magnoliopsida</taxon>
        <taxon>eudicotyledons</taxon>
        <taxon>Gunneridae</taxon>
        <taxon>Pentapetalae</taxon>
        <taxon>rosids</taxon>
        <taxon>fabids</taxon>
        <taxon>Fabales</taxon>
        <taxon>Fabaceae</taxon>
        <taxon>Papilionoideae</taxon>
        <taxon>50 kb inversion clade</taxon>
        <taxon>NPAAA clade</taxon>
        <taxon>indigoferoid/millettioid clade</taxon>
        <taxon>Phaseoleae</taxon>
        <taxon>Vigna</taxon>
    </lineage>
</organism>
<dbReference type="InterPro" id="IPR001584">
    <property type="entry name" value="Integrase_cat-core"/>
</dbReference>
<dbReference type="InterPro" id="IPR036397">
    <property type="entry name" value="RNaseH_sf"/>
</dbReference>
<dbReference type="Proteomes" id="UP000053144">
    <property type="component" value="Chromosome 10"/>
</dbReference>
<sequence>MKKSVTEYVNRCLVCQQHKYMTASSQGLLQPLPIPQAIWEDVSMDFIVRLPKSKGQDAILVIVDRLSKYWHFIPLRHPYTTRTVAEVFVREVVKLHGIPKTIMSDRDPLFLSAFWREMFKMQGTHLRMSTAYHPETDGQTEVLNRVLEGYLRCFCSEQPKTWNVVLPWAEYWYNTSYQGAAKCTPFEAVYGRSLPSLSRFIPGETMVEVVAQELQTRDEALQQL</sequence>
<dbReference type="Gene3D" id="3.30.420.10">
    <property type="entry name" value="Ribonuclease H-like superfamily/Ribonuclease H"/>
    <property type="match status" value="1"/>
</dbReference>
<dbReference type="PANTHER" id="PTHR35046:SF18">
    <property type="entry name" value="RNA-DIRECTED DNA POLYMERASE"/>
    <property type="match status" value="1"/>
</dbReference>
<dbReference type="PROSITE" id="PS50994">
    <property type="entry name" value="INTEGRASE"/>
    <property type="match status" value="1"/>
</dbReference>
<evidence type="ECO:0000313" key="3">
    <source>
        <dbReference type="Proteomes" id="UP000053144"/>
    </source>
</evidence>
<dbReference type="AlphaFoldDB" id="A0A0L9VHY7"/>
<dbReference type="InterPro" id="IPR012337">
    <property type="entry name" value="RNaseH-like_sf"/>
</dbReference>
<feature type="domain" description="Integrase catalytic" evidence="1">
    <location>
        <begin position="29"/>
        <end position="193"/>
    </location>
</feature>
<dbReference type="PANTHER" id="PTHR35046">
    <property type="entry name" value="ZINC KNUCKLE (CCHC-TYPE) FAMILY PROTEIN"/>
    <property type="match status" value="1"/>
</dbReference>
<gene>
    <name evidence="2" type="ORF">LR48_Vigan10g039400</name>
</gene>